<dbReference type="PANTHER" id="PTHR31221:SF42">
    <property type="entry name" value="WRKY TRANSCRIPTION FACTOR 49-RELATED"/>
    <property type="match status" value="1"/>
</dbReference>
<feature type="compositionally biased region" description="Low complexity" evidence="6">
    <location>
        <begin position="191"/>
        <end position="202"/>
    </location>
</feature>
<keyword evidence="4" id="KW-0804">Transcription</keyword>
<name>A0A1D1XT66_9ARAE</name>
<dbReference type="PANTHER" id="PTHR31221">
    <property type="entry name" value="WRKY TRANSCRIPTION FACTOR PROTEIN 1-RELATED"/>
    <property type="match status" value="1"/>
</dbReference>
<keyword evidence="2" id="KW-0805">Transcription regulation</keyword>
<keyword evidence="5" id="KW-0539">Nucleus</keyword>
<sequence>MAESNEPTAIFSESSKVELVRDLLDATDASPHLAHRSIIRKILPTVYSGPTIGDIETALAMSNGGTAAEAGTCHGSPPRPAIAFPEKGFSKMENKYTLRIKCCANGMADDGYKWRKYGQKSIKNSPNPRSYYRCTNPRCNAKKQVERAVEDPETLVVTYEGLHLHYAYSHFLLPRPRDHLSSSSSAAAKKAKVEAAAAPRASTPDSPATPTAAVIAAQQQPQELVAGGVGGFLQVQTEEDSVRSQQGLLEDIVPLMVRNPPTLSFSSLPSSPPSSSSSSFTWPQSPSYFDLAVLSGIV</sequence>
<evidence type="ECO:0000256" key="5">
    <source>
        <dbReference type="ARBA" id="ARBA00023242"/>
    </source>
</evidence>
<organism evidence="8">
    <name type="scientific">Anthurium amnicola</name>
    <dbReference type="NCBI Taxonomy" id="1678845"/>
    <lineage>
        <taxon>Eukaryota</taxon>
        <taxon>Viridiplantae</taxon>
        <taxon>Streptophyta</taxon>
        <taxon>Embryophyta</taxon>
        <taxon>Tracheophyta</taxon>
        <taxon>Spermatophyta</taxon>
        <taxon>Magnoliopsida</taxon>
        <taxon>Liliopsida</taxon>
        <taxon>Araceae</taxon>
        <taxon>Pothoideae</taxon>
        <taxon>Potheae</taxon>
        <taxon>Anthurium</taxon>
    </lineage>
</organism>
<dbReference type="Pfam" id="PF03106">
    <property type="entry name" value="WRKY"/>
    <property type="match status" value="1"/>
</dbReference>
<dbReference type="GO" id="GO:0003700">
    <property type="term" value="F:DNA-binding transcription factor activity"/>
    <property type="evidence" value="ECO:0007669"/>
    <property type="project" value="InterPro"/>
</dbReference>
<dbReference type="GO" id="GO:0043565">
    <property type="term" value="F:sequence-specific DNA binding"/>
    <property type="evidence" value="ECO:0007669"/>
    <property type="project" value="InterPro"/>
</dbReference>
<dbReference type="EMBL" id="GDJX01022349">
    <property type="protein sequence ID" value="JAT45587.1"/>
    <property type="molecule type" value="Transcribed_RNA"/>
</dbReference>
<reference evidence="8" key="1">
    <citation type="submission" date="2015-07" db="EMBL/GenBank/DDBJ databases">
        <title>Transcriptome Assembly of Anthurium amnicola.</title>
        <authorList>
            <person name="Suzuki J."/>
        </authorList>
    </citation>
    <scope>NUCLEOTIDE SEQUENCE</scope>
</reference>
<gene>
    <name evidence="8" type="primary">WRKY49_0</name>
    <name evidence="8" type="ORF">g.44658</name>
</gene>
<dbReference type="AlphaFoldDB" id="A0A1D1XT66"/>
<evidence type="ECO:0000313" key="8">
    <source>
        <dbReference type="EMBL" id="JAT45587.1"/>
    </source>
</evidence>
<feature type="domain" description="WRKY" evidence="7">
    <location>
        <begin position="103"/>
        <end position="168"/>
    </location>
</feature>
<dbReference type="InterPro" id="IPR044810">
    <property type="entry name" value="WRKY_plant"/>
</dbReference>
<keyword evidence="3" id="KW-0238">DNA-binding</keyword>
<evidence type="ECO:0000256" key="4">
    <source>
        <dbReference type="ARBA" id="ARBA00023163"/>
    </source>
</evidence>
<dbReference type="PROSITE" id="PS50811">
    <property type="entry name" value="WRKY"/>
    <property type="match status" value="1"/>
</dbReference>
<proteinExistence type="predicted"/>
<evidence type="ECO:0000256" key="3">
    <source>
        <dbReference type="ARBA" id="ARBA00023125"/>
    </source>
</evidence>
<dbReference type="InterPro" id="IPR036576">
    <property type="entry name" value="WRKY_dom_sf"/>
</dbReference>
<dbReference type="Gene3D" id="2.20.25.80">
    <property type="entry name" value="WRKY domain"/>
    <property type="match status" value="1"/>
</dbReference>
<evidence type="ECO:0000259" key="7">
    <source>
        <dbReference type="PROSITE" id="PS50811"/>
    </source>
</evidence>
<evidence type="ECO:0000256" key="6">
    <source>
        <dbReference type="SAM" id="MobiDB-lite"/>
    </source>
</evidence>
<evidence type="ECO:0000256" key="2">
    <source>
        <dbReference type="ARBA" id="ARBA00023015"/>
    </source>
</evidence>
<comment type="subcellular location">
    <subcellularLocation>
        <location evidence="1">Nucleus</location>
    </subcellularLocation>
</comment>
<protein>
    <submittedName>
        <fullName evidence="8">Putative WRKY transcription factor 49</fullName>
    </submittedName>
</protein>
<feature type="region of interest" description="Disordered" evidence="6">
    <location>
        <begin position="191"/>
        <end position="212"/>
    </location>
</feature>
<dbReference type="SUPFAM" id="SSF118290">
    <property type="entry name" value="WRKY DNA-binding domain"/>
    <property type="match status" value="1"/>
</dbReference>
<dbReference type="GO" id="GO:0005634">
    <property type="term" value="C:nucleus"/>
    <property type="evidence" value="ECO:0007669"/>
    <property type="project" value="UniProtKB-SubCell"/>
</dbReference>
<evidence type="ECO:0000256" key="1">
    <source>
        <dbReference type="ARBA" id="ARBA00004123"/>
    </source>
</evidence>
<dbReference type="InterPro" id="IPR003657">
    <property type="entry name" value="WRKY_dom"/>
</dbReference>
<dbReference type="SMART" id="SM00774">
    <property type="entry name" value="WRKY"/>
    <property type="match status" value="1"/>
</dbReference>
<accession>A0A1D1XT66</accession>